<comment type="caution">
    <text evidence="2">The sequence shown here is derived from an EMBL/GenBank/DDBJ whole genome shotgun (WGS) entry which is preliminary data.</text>
</comment>
<feature type="domain" description="PiggyBac transposable element-derived protein" evidence="1">
    <location>
        <begin position="173"/>
        <end position="235"/>
    </location>
</feature>
<dbReference type="PANTHER" id="PTHR47272">
    <property type="entry name" value="DDE_TNP_1_7 DOMAIN-CONTAINING PROTEIN"/>
    <property type="match status" value="1"/>
</dbReference>
<gene>
    <name evidence="2" type="ORF">T10_4102</name>
</gene>
<dbReference type="Proteomes" id="UP000054843">
    <property type="component" value="Unassembled WGS sequence"/>
</dbReference>
<keyword evidence="3" id="KW-1185">Reference proteome</keyword>
<dbReference type="AlphaFoldDB" id="A0A0V1MAN6"/>
<sequence>MAEPQAMVVMKTMEDQSLFDVNRAPAACAFARNPDQEGSTEERKEVAGVFPYYFNVSPDQAFDIPSVLLRLSTNPRILTQSGEYGQIDLVVVVFPDADISELDIKSDEEQVIAADDYESLSSESSVDSVEVGISTLWTWIKQRRKQTDVTWKGSFKKYRYAAVHLEVEKIPEPIEYFKQFFSNEIYDVVAEESTKHGVYSAVLPIPFSSDNMDQYMGIFLKMGVSGLPRYRMYWS</sequence>
<dbReference type="EMBL" id="JYDO01000151">
    <property type="protein sequence ID" value="KRZ68904.1"/>
    <property type="molecule type" value="Genomic_DNA"/>
</dbReference>
<proteinExistence type="predicted"/>
<dbReference type="PANTHER" id="PTHR47272:SF1">
    <property type="entry name" value="PIGGYBAC TRANSPOSABLE ELEMENT-DERIVED PROTEIN 3-LIKE"/>
    <property type="match status" value="1"/>
</dbReference>
<accession>A0A0V1MAN6</accession>
<evidence type="ECO:0000313" key="2">
    <source>
        <dbReference type="EMBL" id="KRZ68904.1"/>
    </source>
</evidence>
<organism evidence="2 3">
    <name type="scientific">Trichinella papuae</name>
    <dbReference type="NCBI Taxonomy" id="268474"/>
    <lineage>
        <taxon>Eukaryota</taxon>
        <taxon>Metazoa</taxon>
        <taxon>Ecdysozoa</taxon>
        <taxon>Nematoda</taxon>
        <taxon>Enoplea</taxon>
        <taxon>Dorylaimia</taxon>
        <taxon>Trichinellida</taxon>
        <taxon>Trichinellidae</taxon>
        <taxon>Trichinella</taxon>
    </lineage>
</organism>
<dbReference type="InterPro" id="IPR029526">
    <property type="entry name" value="PGBD"/>
</dbReference>
<reference evidence="2 3" key="1">
    <citation type="submission" date="2015-01" db="EMBL/GenBank/DDBJ databases">
        <title>Evolution of Trichinella species and genotypes.</title>
        <authorList>
            <person name="Korhonen P.K."/>
            <person name="Edoardo P."/>
            <person name="Giuseppe L.R."/>
            <person name="Gasser R.B."/>
        </authorList>
    </citation>
    <scope>NUCLEOTIDE SEQUENCE [LARGE SCALE GENOMIC DNA]</scope>
    <source>
        <strain evidence="2">ISS1980</strain>
    </source>
</reference>
<protein>
    <recommendedName>
        <fullName evidence="1">PiggyBac transposable element-derived protein domain-containing protein</fullName>
    </recommendedName>
</protein>
<evidence type="ECO:0000313" key="3">
    <source>
        <dbReference type="Proteomes" id="UP000054843"/>
    </source>
</evidence>
<dbReference type="Pfam" id="PF13843">
    <property type="entry name" value="DDE_Tnp_1_7"/>
    <property type="match status" value="1"/>
</dbReference>
<name>A0A0V1MAN6_9BILA</name>
<evidence type="ECO:0000259" key="1">
    <source>
        <dbReference type="Pfam" id="PF13843"/>
    </source>
</evidence>